<dbReference type="InterPro" id="IPR013207">
    <property type="entry name" value="LGFP"/>
</dbReference>
<dbReference type="OrthoDB" id="287365at2"/>
<protein>
    <submittedName>
        <fullName evidence="1">LGFP repeat-containing protein</fullName>
    </submittedName>
</protein>
<dbReference type="Proteomes" id="UP000292507">
    <property type="component" value="Unassembled WGS sequence"/>
</dbReference>
<dbReference type="AlphaFoldDB" id="A0A4Q7YC47"/>
<keyword evidence="2" id="KW-1185">Reference proteome</keyword>
<dbReference type="EMBL" id="SHKV01000001">
    <property type="protein sequence ID" value="RZU33769.1"/>
    <property type="molecule type" value="Genomic_DNA"/>
</dbReference>
<organism evidence="1 2">
    <name type="scientific">Blastococcus saxobsidens</name>
    <dbReference type="NCBI Taxonomy" id="138336"/>
    <lineage>
        <taxon>Bacteria</taxon>
        <taxon>Bacillati</taxon>
        <taxon>Actinomycetota</taxon>
        <taxon>Actinomycetes</taxon>
        <taxon>Geodermatophilales</taxon>
        <taxon>Geodermatophilaceae</taxon>
        <taxon>Blastococcus</taxon>
    </lineage>
</organism>
<sequence length="508" mass="53752">MYYEGGRIVWSEATGAHVLVGAAFRDSWYTAFDVQYAGYPVTDTFCGLRDGGCGLHTENGSLYQTAGATPLFVPGDYRDVWARTGWENGPLGYPAGGAACQPVYQSGWCGQTFEHGVVLRTDTGVHPVWGAAYDLWKAHGFQNGGLGWPTSRTFCGLRDGGCGTHFEGGSVYTSPASGTHVLAPDVVDAWGATGWESGPLGYPVGEEVCELVDDGCLQRFQRGNVYVSPTGAFAVSGAILDRWGAHGWENGSLGYPTSAPFCGLRDGGCGQHFEGGSIYWSRATGAHAVGSELWNSYAAAGWERGALGYPTGAMFCGLRDHGCGQHFQGGSIYRASYHPRGTGYIVSGNIRNRWAAGGWENGQLGMPMGNAFCGLRDGACGQHFHGGSVYATRAGTFAVLGSVKTAWGEQGWEHGVLGFPTSDGFCGLRDGGCGQHFQGGSLYAAGPVTGFRPAPAYVVSGAFRTAWAARGWENGSLGYPVGNVHQTPGGPLQWFQRGSLQLRNGRVY</sequence>
<dbReference type="Pfam" id="PF08310">
    <property type="entry name" value="LGFP"/>
    <property type="match status" value="8"/>
</dbReference>
<evidence type="ECO:0000313" key="1">
    <source>
        <dbReference type="EMBL" id="RZU33769.1"/>
    </source>
</evidence>
<proteinExistence type="predicted"/>
<name>A0A4Q7YC47_9ACTN</name>
<accession>A0A4Q7YC47</accession>
<evidence type="ECO:0000313" key="2">
    <source>
        <dbReference type="Proteomes" id="UP000292507"/>
    </source>
</evidence>
<gene>
    <name evidence="1" type="ORF">BKA19_3505</name>
</gene>
<reference evidence="1 2" key="1">
    <citation type="submission" date="2019-02" db="EMBL/GenBank/DDBJ databases">
        <title>Sequencing the genomes of 1000 actinobacteria strains.</title>
        <authorList>
            <person name="Klenk H.-P."/>
        </authorList>
    </citation>
    <scope>NUCLEOTIDE SEQUENCE [LARGE SCALE GENOMIC DNA]</scope>
    <source>
        <strain evidence="1 2">DSM 44509</strain>
    </source>
</reference>
<comment type="caution">
    <text evidence="1">The sequence shown here is derived from an EMBL/GenBank/DDBJ whole genome shotgun (WGS) entry which is preliminary data.</text>
</comment>